<dbReference type="GO" id="GO:0005886">
    <property type="term" value="C:plasma membrane"/>
    <property type="evidence" value="ECO:0007669"/>
    <property type="project" value="TreeGrafter"/>
</dbReference>
<sequence length="230" mass="27139">MQIRSEYEAKRAAKRIFVNVARPRAKYIFMEDIMRFMTEDEAGKAMSLFEGAIETKKVSKAALKNWVMVVEEMNILNTVFLRYDNQKIFYPNNILATMPISNFYRSPDMGDAIDFCVHLSTPAEKIAIVRQRIVGFIESKKDHWYPKPLVVLRDVEDMNKLKMSVWFCHRMNHQDMGERWVRREQVVEEMIRIFKELGIEYRMLPLDVNVRNMPSISSTRLPSNWTTCAN</sequence>
<evidence type="ECO:0000256" key="1">
    <source>
        <dbReference type="ARBA" id="ARBA00004141"/>
    </source>
</evidence>
<dbReference type="EMBL" id="JBBNAF010000006">
    <property type="protein sequence ID" value="KAK9135796.1"/>
    <property type="molecule type" value="Genomic_DNA"/>
</dbReference>
<gene>
    <name evidence="3" type="ORF">Syun_015126</name>
</gene>
<dbReference type="AlphaFoldDB" id="A0AAP0JLP3"/>
<keyword evidence="4" id="KW-1185">Reference proteome</keyword>
<comment type="subcellular location">
    <subcellularLocation>
        <location evidence="1">Membrane</location>
        <topology evidence="1">Multi-pass membrane protein</topology>
    </subcellularLocation>
</comment>
<dbReference type="GO" id="GO:0006820">
    <property type="term" value="P:monoatomic anion transport"/>
    <property type="evidence" value="ECO:0007669"/>
    <property type="project" value="TreeGrafter"/>
</dbReference>
<dbReference type="GO" id="GO:0008381">
    <property type="term" value="F:mechanosensitive monoatomic ion channel activity"/>
    <property type="evidence" value="ECO:0007669"/>
    <property type="project" value="TreeGrafter"/>
</dbReference>
<protein>
    <submittedName>
        <fullName evidence="3">Uncharacterized protein</fullName>
    </submittedName>
</protein>
<dbReference type="PANTHER" id="PTHR31618">
    <property type="entry name" value="MECHANOSENSITIVE ION CHANNEL PROTEIN 5"/>
    <property type="match status" value="1"/>
</dbReference>
<dbReference type="Proteomes" id="UP001420932">
    <property type="component" value="Unassembled WGS sequence"/>
</dbReference>
<evidence type="ECO:0000313" key="4">
    <source>
        <dbReference type="Proteomes" id="UP001420932"/>
    </source>
</evidence>
<comment type="similarity">
    <text evidence="2">Belongs to the MscS (TC 1.A.23) family.</text>
</comment>
<accession>A0AAP0JLP3</accession>
<organism evidence="3 4">
    <name type="scientific">Stephania yunnanensis</name>
    <dbReference type="NCBI Taxonomy" id="152371"/>
    <lineage>
        <taxon>Eukaryota</taxon>
        <taxon>Viridiplantae</taxon>
        <taxon>Streptophyta</taxon>
        <taxon>Embryophyta</taxon>
        <taxon>Tracheophyta</taxon>
        <taxon>Spermatophyta</taxon>
        <taxon>Magnoliopsida</taxon>
        <taxon>Ranunculales</taxon>
        <taxon>Menispermaceae</taxon>
        <taxon>Menispermoideae</taxon>
        <taxon>Cissampelideae</taxon>
        <taxon>Stephania</taxon>
    </lineage>
</organism>
<evidence type="ECO:0000256" key="2">
    <source>
        <dbReference type="ARBA" id="ARBA00008017"/>
    </source>
</evidence>
<comment type="caution">
    <text evidence="3">The sequence shown here is derived from an EMBL/GenBank/DDBJ whole genome shotgun (WGS) entry which is preliminary data.</text>
</comment>
<evidence type="ECO:0000313" key="3">
    <source>
        <dbReference type="EMBL" id="KAK9135796.1"/>
    </source>
</evidence>
<dbReference type="PANTHER" id="PTHR31618:SF1">
    <property type="entry name" value="EF-HAND DOMAIN-CONTAINING PROTEIN"/>
    <property type="match status" value="1"/>
</dbReference>
<dbReference type="InterPro" id="IPR016688">
    <property type="entry name" value="MscS-like_plants/fungi"/>
</dbReference>
<name>A0AAP0JLP3_9MAGN</name>
<proteinExistence type="inferred from homology"/>
<reference evidence="3 4" key="1">
    <citation type="submission" date="2024-01" db="EMBL/GenBank/DDBJ databases">
        <title>Genome assemblies of Stephania.</title>
        <authorList>
            <person name="Yang L."/>
        </authorList>
    </citation>
    <scope>NUCLEOTIDE SEQUENCE [LARGE SCALE GENOMIC DNA]</scope>
    <source>
        <strain evidence="3">YNDBR</strain>
        <tissue evidence="3">Leaf</tissue>
    </source>
</reference>